<dbReference type="STRING" id="40149.A0A0E0E371"/>
<sequence>MDAGECSSSQPCASSLPDAAVSSDSAFPEVELAEDDDVGITGLNDLDKNNIKAILQAFSSLQRSAEEIALLESYASVKTNIGITGLNDLDKNNIKAILQAFSSLQRSAEEIALLESYASVKTNILIKAIYTVRCTTRQ</sequence>
<reference evidence="1" key="2">
    <citation type="submission" date="2018-05" db="EMBL/GenBank/DDBJ databases">
        <title>OmerRS3 (Oryza meridionalis Reference Sequence Version 3).</title>
        <authorList>
            <person name="Zhang J."/>
            <person name="Kudrna D."/>
            <person name="Lee S."/>
            <person name="Talag J."/>
            <person name="Welchert J."/>
            <person name="Wing R.A."/>
        </authorList>
    </citation>
    <scope>NUCLEOTIDE SEQUENCE [LARGE SCALE GENOMIC DNA]</scope>
    <source>
        <strain evidence="1">cv. OR44</strain>
    </source>
</reference>
<dbReference type="AlphaFoldDB" id="A0A0E0E371"/>
<organism evidence="1">
    <name type="scientific">Oryza meridionalis</name>
    <dbReference type="NCBI Taxonomy" id="40149"/>
    <lineage>
        <taxon>Eukaryota</taxon>
        <taxon>Viridiplantae</taxon>
        <taxon>Streptophyta</taxon>
        <taxon>Embryophyta</taxon>
        <taxon>Tracheophyta</taxon>
        <taxon>Spermatophyta</taxon>
        <taxon>Magnoliopsida</taxon>
        <taxon>Liliopsida</taxon>
        <taxon>Poales</taxon>
        <taxon>Poaceae</taxon>
        <taxon>BOP clade</taxon>
        <taxon>Oryzoideae</taxon>
        <taxon>Oryzeae</taxon>
        <taxon>Oryzinae</taxon>
        <taxon>Oryza</taxon>
    </lineage>
</organism>
<reference evidence="1" key="1">
    <citation type="submission" date="2015-04" db="UniProtKB">
        <authorList>
            <consortium name="EnsemblPlants"/>
        </authorList>
    </citation>
    <scope>IDENTIFICATION</scope>
</reference>
<dbReference type="Gramene" id="OMERI06G19680.1">
    <property type="protein sequence ID" value="OMERI06G19680.1"/>
    <property type="gene ID" value="OMERI06G19680"/>
</dbReference>
<evidence type="ECO:0000313" key="1">
    <source>
        <dbReference type="EnsemblPlants" id="OMERI06G19680.1"/>
    </source>
</evidence>
<proteinExistence type="predicted"/>
<dbReference type="EnsemblPlants" id="OMERI06G19680.1">
    <property type="protein sequence ID" value="OMERI06G19680.1"/>
    <property type="gene ID" value="OMERI06G19680"/>
</dbReference>
<accession>A0A0E0E371</accession>
<dbReference type="HOGENOM" id="CLU_1858444_0_0_1"/>
<keyword evidence="2" id="KW-1185">Reference proteome</keyword>
<evidence type="ECO:0000313" key="2">
    <source>
        <dbReference type="Proteomes" id="UP000008021"/>
    </source>
</evidence>
<protein>
    <submittedName>
        <fullName evidence="1">Uncharacterized protein</fullName>
    </submittedName>
</protein>
<name>A0A0E0E371_9ORYZ</name>
<dbReference type="Proteomes" id="UP000008021">
    <property type="component" value="Chromosome 6"/>
</dbReference>